<dbReference type="AlphaFoldDB" id="A0A4U1D3W5"/>
<dbReference type="PANTHER" id="PTHR38600">
    <property type="entry name" value="TRANSCRIPTIONAL REGULATORY PROTEIN"/>
    <property type="match status" value="1"/>
</dbReference>
<dbReference type="InterPro" id="IPR036388">
    <property type="entry name" value="WH-like_DNA-bd_sf"/>
</dbReference>
<dbReference type="CDD" id="cd00090">
    <property type="entry name" value="HTH_ARSR"/>
    <property type="match status" value="1"/>
</dbReference>
<gene>
    <name evidence="5" type="ORF">FA727_13675</name>
</gene>
<organism evidence="5 6">
    <name type="scientific">Robertmurraya kyonggiensis</name>
    <dbReference type="NCBI Taxonomy" id="1037680"/>
    <lineage>
        <taxon>Bacteria</taxon>
        <taxon>Bacillati</taxon>
        <taxon>Bacillota</taxon>
        <taxon>Bacilli</taxon>
        <taxon>Bacillales</taxon>
        <taxon>Bacillaceae</taxon>
        <taxon>Robertmurraya</taxon>
    </lineage>
</organism>
<dbReference type="InterPro" id="IPR036390">
    <property type="entry name" value="WH_DNA-bd_sf"/>
</dbReference>
<dbReference type="InterPro" id="IPR011991">
    <property type="entry name" value="ArsR-like_HTH"/>
</dbReference>
<dbReference type="Gene3D" id="1.10.10.10">
    <property type="entry name" value="Winged helix-like DNA-binding domain superfamily/Winged helix DNA-binding domain"/>
    <property type="match status" value="1"/>
</dbReference>
<dbReference type="GO" id="GO:0003700">
    <property type="term" value="F:DNA-binding transcription factor activity"/>
    <property type="evidence" value="ECO:0007669"/>
    <property type="project" value="InterPro"/>
</dbReference>
<dbReference type="GO" id="GO:0003677">
    <property type="term" value="F:DNA binding"/>
    <property type="evidence" value="ECO:0007669"/>
    <property type="project" value="UniProtKB-KW"/>
</dbReference>
<accession>A0A4U1D3W5</accession>
<name>A0A4U1D3W5_9BACI</name>
<dbReference type="SUPFAM" id="SSF46785">
    <property type="entry name" value="Winged helix' DNA-binding domain"/>
    <property type="match status" value="1"/>
</dbReference>
<evidence type="ECO:0000256" key="1">
    <source>
        <dbReference type="ARBA" id="ARBA00023015"/>
    </source>
</evidence>
<dbReference type="EMBL" id="SWBM01000002">
    <property type="protein sequence ID" value="TKC17099.1"/>
    <property type="molecule type" value="Genomic_DNA"/>
</dbReference>
<dbReference type="PANTHER" id="PTHR38600:SF2">
    <property type="entry name" value="SLL0088 PROTEIN"/>
    <property type="match status" value="1"/>
</dbReference>
<dbReference type="OrthoDB" id="155998at2"/>
<proteinExistence type="predicted"/>
<comment type="caution">
    <text evidence="5">The sequence shown here is derived from an EMBL/GenBank/DDBJ whole genome shotgun (WGS) entry which is preliminary data.</text>
</comment>
<keyword evidence="6" id="KW-1185">Reference proteome</keyword>
<reference evidence="5 6" key="1">
    <citation type="journal article" date="2011" name="J. Microbiol.">
        <title>Bacillus kyonggiensis sp. nov., isolated from soil of a lettuce field.</title>
        <authorList>
            <person name="Dong K."/>
            <person name="Lee S."/>
        </authorList>
    </citation>
    <scope>NUCLEOTIDE SEQUENCE [LARGE SCALE GENOMIC DNA]</scope>
    <source>
        <strain evidence="5 6">NB22</strain>
    </source>
</reference>
<evidence type="ECO:0000259" key="4">
    <source>
        <dbReference type="PROSITE" id="PS51000"/>
    </source>
</evidence>
<evidence type="ECO:0000313" key="5">
    <source>
        <dbReference type="EMBL" id="TKC17099.1"/>
    </source>
</evidence>
<keyword evidence="2" id="KW-0238">DNA-binding</keyword>
<feature type="domain" description="HTH deoR-type" evidence="4">
    <location>
        <begin position="4"/>
        <end position="64"/>
    </location>
</feature>
<evidence type="ECO:0000256" key="2">
    <source>
        <dbReference type="ARBA" id="ARBA00023125"/>
    </source>
</evidence>
<dbReference type="InterPro" id="IPR001034">
    <property type="entry name" value="DeoR_HTH"/>
</dbReference>
<dbReference type="SMART" id="SM00420">
    <property type="entry name" value="HTH_DEOR"/>
    <property type="match status" value="1"/>
</dbReference>
<sequence length="207" mass="23891">MAAKITTKERILDLLKRQGSVTVNELTDHLSISHMAVRKHLDSLQKDNIISSKEIKQPIGRPLQMYLLTDTGDNLFPKNYEGLTLEFLEDMKELYGEDSIQKLFQKREERLTSEYTKRLAKKTNKEKIHEIANIQNEKGYMADVTEIDAQTFELIEYNCPIMAVANEFKTACQCETNLFKKVLGTKDVRRVSCKTDGNDHCKFLIQV</sequence>
<protein>
    <submittedName>
        <fullName evidence="5">Transcriptional regulator</fullName>
    </submittedName>
</protein>
<keyword evidence="3" id="KW-0804">Transcription</keyword>
<keyword evidence="1" id="KW-0805">Transcription regulation</keyword>
<dbReference type="RefSeq" id="WP_136831680.1">
    <property type="nucleotide sequence ID" value="NZ_SWBM01000002.1"/>
</dbReference>
<dbReference type="PROSITE" id="PS51000">
    <property type="entry name" value="HTH_DEOR_2"/>
    <property type="match status" value="1"/>
</dbReference>
<dbReference type="Pfam" id="PF08220">
    <property type="entry name" value="HTH_DeoR"/>
    <property type="match status" value="1"/>
</dbReference>
<evidence type="ECO:0000313" key="6">
    <source>
        <dbReference type="Proteomes" id="UP000307756"/>
    </source>
</evidence>
<dbReference type="Proteomes" id="UP000307756">
    <property type="component" value="Unassembled WGS sequence"/>
</dbReference>
<evidence type="ECO:0000256" key="3">
    <source>
        <dbReference type="ARBA" id="ARBA00023163"/>
    </source>
</evidence>